<sequence>MRSSAKKPDQRKGTPKGAVRGSTGAPSASAKKSQKIREKSSPPPPEPNLLPNPKERPIVGIAPIVLDTIWSRSHCS</sequence>
<dbReference type="Proteomes" id="UP000054097">
    <property type="component" value="Unassembled WGS sequence"/>
</dbReference>
<dbReference type="AlphaFoldDB" id="A0A0C3AV61"/>
<proteinExistence type="predicted"/>
<accession>A0A0C3AV61</accession>
<evidence type="ECO:0000313" key="3">
    <source>
        <dbReference type="Proteomes" id="UP000054097"/>
    </source>
</evidence>
<evidence type="ECO:0000256" key="1">
    <source>
        <dbReference type="SAM" id="MobiDB-lite"/>
    </source>
</evidence>
<dbReference type="HOGENOM" id="CLU_2656025_0_0_1"/>
<keyword evidence="3" id="KW-1185">Reference proteome</keyword>
<reference evidence="3" key="2">
    <citation type="submission" date="2015-01" db="EMBL/GenBank/DDBJ databases">
        <title>Evolutionary Origins and Diversification of the Mycorrhizal Mutualists.</title>
        <authorList>
            <consortium name="DOE Joint Genome Institute"/>
            <consortium name="Mycorrhizal Genomics Consortium"/>
            <person name="Kohler A."/>
            <person name="Kuo A."/>
            <person name="Nagy L.G."/>
            <person name="Floudas D."/>
            <person name="Copeland A."/>
            <person name="Barry K.W."/>
            <person name="Cichocki N."/>
            <person name="Veneault-Fourrey C."/>
            <person name="LaButti K."/>
            <person name="Lindquist E.A."/>
            <person name="Lipzen A."/>
            <person name="Lundell T."/>
            <person name="Morin E."/>
            <person name="Murat C."/>
            <person name="Riley R."/>
            <person name="Ohm R."/>
            <person name="Sun H."/>
            <person name="Tunlid A."/>
            <person name="Henrissat B."/>
            <person name="Grigoriev I.V."/>
            <person name="Hibbett D.S."/>
            <person name="Martin F."/>
        </authorList>
    </citation>
    <scope>NUCLEOTIDE SEQUENCE [LARGE SCALE GENOMIC DNA]</scope>
    <source>
        <strain evidence="3">MAFF 305830</strain>
    </source>
</reference>
<feature type="compositionally biased region" description="Basic and acidic residues" evidence="1">
    <location>
        <begin position="1"/>
        <end position="12"/>
    </location>
</feature>
<reference evidence="2 3" key="1">
    <citation type="submission" date="2014-04" db="EMBL/GenBank/DDBJ databases">
        <authorList>
            <consortium name="DOE Joint Genome Institute"/>
            <person name="Kuo A."/>
            <person name="Zuccaro A."/>
            <person name="Kohler A."/>
            <person name="Nagy L.G."/>
            <person name="Floudas D."/>
            <person name="Copeland A."/>
            <person name="Barry K.W."/>
            <person name="Cichocki N."/>
            <person name="Veneault-Fourrey C."/>
            <person name="LaButti K."/>
            <person name="Lindquist E.A."/>
            <person name="Lipzen A."/>
            <person name="Lundell T."/>
            <person name="Morin E."/>
            <person name="Murat C."/>
            <person name="Sun H."/>
            <person name="Tunlid A."/>
            <person name="Henrissat B."/>
            <person name="Grigoriev I.V."/>
            <person name="Hibbett D.S."/>
            <person name="Martin F."/>
            <person name="Nordberg H.P."/>
            <person name="Cantor M.N."/>
            <person name="Hua S.X."/>
        </authorList>
    </citation>
    <scope>NUCLEOTIDE SEQUENCE [LARGE SCALE GENOMIC DNA]</scope>
    <source>
        <strain evidence="2 3">MAFF 305830</strain>
    </source>
</reference>
<organism evidence="2 3">
    <name type="scientific">Serendipita vermifera MAFF 305830</name>
    <dbReference type="NCBI Taxonomy" id="933852"/>
    <lineage>
        <taxon>Eukaryota</taxon>
        <taxon>Fungi</taxon>
        <taxon>Dikarya</taxon>
        <taxon>Basidiomycota</taxon>
        <taxon>Agaricomycotina</taxon>
        <taxon>Agaricomycetes</taxon>
        <taxon>Sebacinales</taxon>
        <taxon>Serendipitaceae</taxon>
        <taxon>Serendipita</taxon>
    </lineage>
</organism>
<dbReference type="EMBL" id="KN824343">
    <property type="protein sequence ID" value="KIM23106.1"/>
    <property type="molecule type" value="Genomic_DNA"/>
</dbReference>
<protein>
    <submittedName>
        <fullName evidence="2">Uncharacterized protein</fullName>
    </submittedName>
</protein>
<evidence type="ECO:0000313" key="2">
    <source>
        <dbReference type="EMBL" id="KIM23106.1"/>
    </source>
</evidence>
<feature type="compositionally biased region" description="Pro residues" evidence="1">
    <location>
        <begin position="41"/>
        <end position="50"/>
    </location>
</feature>
<gene>
    <name evidence="2" type="ORF">M408DRAFT_267502</name>
</gene>
<feature type="region of interest" description="Disordered" evidence="1">
    <location>
        <begin position="1"/>
        <end position="58"/>
    </location>
</feature>
<name>A0A0C3AV61_SERVB</name>